<evidence type="ECO:0000313" key="2">
    <source>
        <dbReference type="Proteomes" id="UP000005010"/>
    </source>
</evidence>
<proteinExistence type="predicted"/>
<accession>I0ENB7</accession>
<dbReference type="Gene3D" id="3.30.70.920">
    <property type="match status" value="1"/>
</dbReference>
<name>I0ENB7_HELC0</name>
<dbReference type="PATRIC" id="fig|182217.3.peg.1244"/>
<dbReference type="EMBL" id="CP003479">
    <property type="protein sequence ID" value="AFI04436.1"/>
    <property type="molecule type" value="Genomic_DNA"/>
</dbReference>
<dbReference type="HOGENOM" id="CLU_155794_0_1_7"/>
<dbReference type="RefSeq" id="WP_014661306.1">
    <property type="nucleotide sequence ID" value="NC_017737.1"/>
</dbReference>
<dbReference type="Pfam" id="PF03927">
    <property type="entry name" value="NapD"/>
    <property type="match status" value="1"/>
</dbReference>
<dbReference type="Proteomes" id="UP000005010">
    <property type="component" value="Chromosome"/>
</dbReference>
<evidence type="ECO:0000313" key="1">
    <source>
        <dbReference type="EMBL" id="AFI04436.1"/>
    </source>
</evidence>
<dbReference type="KEGG" id="hce:HCW_05870"/>
<keyword evidence="2" id="KW-1185">Reference proteome</keyword>
<dbReference type="AlphaFoldDB" id="I0ENB7"/>
<sequence>MNISSVIVEYETKNLTSLKEKIALIQHCSIELEESNKLVIVIECEDLETELKVYKTLEALEEVKQIYMAFSYQNLDKDFDKASDSKALERIEKTQEAQDFCYYGDIYRRY</sequence>
<protein>
    <submittedName>
        <fullName evidence="1">NapD</fullName>
    </submittedName>
</protein>
<reference evidence="2" key="1">
    <citation type="submission" date="2012-04" db="EMBL/GenBank/DDBJ databases">
        <title>Complete genome sequence of Helicobacter cetorum strain MIT 00-7128.</title>
        <authorList>
            <person name="Kersulyte D."/>
            <person name="Berg D.E."/>
        </authorList>
    </citation>
    <scope>NUCLEOTIDE SEQUENCE [LARGE SCALE GENOMIC DNA]</scope>
    <source>
        <strain evidence="2">MIT 00-7128</strain>
    </source>
</reference>
<dbReference type="InterPro" id="IPR005623">
    <property type="entry name" value="Chaperone_NapD_NO3_reduct"/>
</dbReference>
<dbReference type="STRING" id="182217.HCW_05870"/>
<gene>
    <name evidence="1" type="ordered locus">HCW_05870</name>
</gene>
<organism evidence="1 2">
    <name type="scientific">Helicobacter cetorum (strain ATCC BAA-429 / MIT 00-7128)</name>
    <dbReference type="NCBI Taxonomy" id="182217"/>
    <lineage>
        <taxon>Bacteria</taxon>
        <taxon>Pseudomonadati</taxon>
        <taxon>Campylobacterota</taxon>
        <taxon>Epsilonproteobacteria</taxon>
        <taxon>Campylobacterales</taxon>
        <taxon>Helicobacteraceae</taxon>
        <taxon>Helicobacter</taxon>
    </lineage>
</organism>
<dbReference type="eggNOG" id="COG3062">
    <property type="taxonomic scope" value="Bacteria"/>
</dbReference>